<dbReference type="CDD" id="cd03441">
    <property type="entry name" value="R_hydratase_like"/>
    <property type="match status" value="1"/>
</dbReference>
<accession>A0ABS2KW22</accession>
<dbReference type="SUPFAM" id="SSF54637">
    <property type="entry name" value="Thioesterase/thiol ester dehydrase-isomerase"/>
    <property type="match status" value="1"/>
</dbReference>
<name>A0ABS2KW22_9NOCA</name>
<protein>
    <recommendedName>
        <fullName evidence="1">UPF0336 protein JOE42_002878</fullName>
    </recommendedName>
</protein>
<reference evidence="3 4" key="1">
    <citation type="submission" date="2021-01" db="EMBL/GenBank/DDBJ databases">
        <title>Genomics of switchgrass bacterial isolates.</title>
        <authorList>
            <person name="Shade A."/>
        </authorList>
    </citation>
    <scope>NUCLEOTIDE SEQUENCE [LARGE SCALE GENOMIC DNA]</scope>
    <source>
        <strain evidence="3 4">PvP111</strain>
    </source>
</reference>
<evidence type="ECO:0000313" key="3">
    <source>
        <dbReference type="EMBL" id="MBM7416145.1"/>
    </source>
</evidence>
<evidence type="ECO:0000259" key="2">
    <source>
        <dbReference type="Pfam" id="PF13452"/>
    </source>
</evidence>
<proteinExistence type="inferred from homology"/>
<dbReference type="EMBL" id="JAFBBK010000001">
    <property type="protein sequence ID" value="MBM7416145.1"/>
    <property type="molecule type" value="Genomic_DNA"/>
</dbReference>
<dbReference type="Gene3D" id="3.10.129.10">
    <property type="entry name" value="Hotdog Thioesterase"/>
    <property type="match status" value="1"/>
</dbReference>
<evidence type="ECO:0000313" key="4">
    <source>
        <dbReference type="Proteomes" id="UP000703038"/>
    </source>
</evidence>
<dbReference type="InterPro" id="IPR050965">
    <property type="entry name" value="UPF0336/Enoyl-CoA_hydratase"/>
</dbReference>
<dbReference type="RefSeq" id="WP_371831691.1">
    <property type="nucleotide sequence ID" value="NZ_JAFBBK010000001.1"/>
</dbReference>
<dbReference type="InterPro" id="IPR039569">
    <property type="entry name" value="FAS1-like_DH_region"/>
</dbReference>
<comment type="similarity">
    <text evidence="1">Belongs to the UPF0336 family.</text>
</comment>
<dbReference type="InterPro" id="IPR029069">
    <property type="entry name" value="HotDog_dom_sf"/>
</dbReference>
<keyword evidence="4" id="KW-1185">Reference proteome</keyword>
<dbReference type="Pfam" id="PF13452">
    <property type="entry name" value="FAS1_DH_region"/>
    <property type="match status" value="1"/>
</dbReference>
<comment type="caution">
    <text evidence="3">The sequence shown here is derived from an EMBL/GenBank/DDBJ whole genome shotgun (WGS) entry which is preliminary data.</text>
</comment>
<dbReference type="PANTHER" id="PTHR43437:SF3">
    <property type="entry name" value="HYDROXYACYL-THIOESTER DEHYDRATASE TYPE 2, MITOCHONDRIAL"/>
    <property type="match status" value="1"/>
</dbReference>
<feature type="domain" description="FAS1-like dehydratase" evidence="2">
    <location>
        <begin position="24"/>
        <end position="155"/>
    </location>
</feature>
<sequence length="184" mass="20056">MTVTATATDRGDTPAVDPAVHTASMVGHHYRMPDFYEIGREKVREYSRAVQNDHPAHSSEDAAAELGYEHLVAPATFISVVGIIAQKAMFDEVITGYDLSQIMQADQRLEFHRPIVAGDRLTVDVSLESFRQMGGSDIIITKNMVTDEAGKDVMTSWTTLVAKTGGGSDQDALEMAKGVMKHDS</sequence>
<dbReference type="Proteomes" id="UP000703038">
    <property type="component" value="Unassembled WGS sequence"/>
</dbReference>
<dbReference type="PANTHER" id="PTHR43437">
    <property type="entry name" value="HYDROXYACYL-THIOESTER DEHYDRATASE TYPE 2, MITOCHONDRIAL-RELATED"/>
    <property type="match status" value="1"/>
</dbReference>
<organism evidence="3 4">
    <name type="scientific">Rhodococcoides corynebacterioides</name>
    <dbReference type="NCBI Taxonomy" id="53972"/>
    <lineage>
        <taxon>Bacteria</taxon>
        <taxon>Bacillati</taxon>
        <taxon>Actinomycetota</taxon>
        <taxon>Actinomycetes</taxon>
        <taxon>Mycobacteriales</taxon>
        <taxon>Nocardiaceae</taxon>
        <taxon>Rhodococcoides</taxon>
    </lineage>
</organism>
<dbReference type="InterPro" id="IPR054849">
    <property type="entry name" value="UPF0336_fam"/>
</dbReference>
<evidence type="ECO:0000256" key="1">
    <source>
        <dbReference type="HAMAP-Rule" id="MF_00799"/>
    </source>
</evidence>
<dbReference type="HAMAP" id="MF_00799">
    <property type="entry name" value="UPF0336"/>
    <property type="match status" value="1"/>
</dbReference>
<gene>
    <name evidence="3" type="ORF">JOE42_002878</name>
</gene>
<dbReference type="NCBIfam" id="NF040624">
    <property type="entry name" value="HadA"/>
    <property type="match status" value="1"/>
</dbReference>
<dbReference type="InterPro" id="IPR016709">
    <property type="entry name" value="HadA-like"/>
</dbReference>